<feature type="non-terminal residue" evidence="8">
    <location>
        <position position="278"/>
    </location>
</feature>
<evidence type="ECO:0000256" key="2">
    <source>
        <dbReference type="ARBA" id="ARBA00022679"/>
    </source>
</evidence>
<keyword evidence="4 8" id="KW-0418">Kinase</keyword>
<evidence type="ECO:0000313" key="9">
    <source>
        <dbReference type="Proteomes" id="UP000050509"/>
    </source>
</evidence>
<evidence type="ECO:0000259" key="7">
    <source>
        <dbReference type="PROSITE" id="PS50011"/>
    </source>
</evidence>
<dbReference type="Pfam" id="PF00069">
    <property type="entry name" value="Pkinase"/>
    <property type="match status" value="1"/>
</dbReference>
<evidence type="ECO:0000256" key="1">
    <source>
        <dbReference type="ARBA" id="ARBA00012513"/>
    </source>
</evidence>
<dbReference type="CDD" id="cd14014">
    <property type="entry name" value="STKc_PknB_like"/>
    <property type="match status" value="1"/>
</dbReference>
<evidence type="ECO:0000256" key="4">
    <source>
        <dbReference type="ARBA" id="ARBA00022777"/>
    </source>
</evidence>
<dbReference type="InterPro" id="IPR008266">
    <property type="entry name" value="Tyr_kinase_AS"/>
</dbReference>
<evidence type="ECO:0000256" key="5">
    <source>
        <dbReference type="ARBA" id="ARBA00022840"/>
    </source>
</evidence>
<keyword evidence="9" id="KW-1185">Reference proteome</keyword>
<gene>
    <name evidence="8" type="ORF">SE17_36130</name>
</gene>
<evidence type="ECO:0000256" key="6">
    <source>
        <dbReference type="PROSITE-ProRule" id="PRU10141"/>
    </source>
</evidence>
<dbReference type="InterPro" id="IPR000719">
    <property type="entry name" value="Prot_kinase_dom"/>
</dbReference>
<keyword evidence="5 6" id="KW-0067">ATP-binding</keyword>
<keyword evidence="3 6" id="KW-0547">Nucleotide-binding</keyword>
<dbReference type="EMBL" id="LJCR01002388">
    <property type="protein sequence ID" value="KPV48797.1"/>
    <property type="molecule type" value="Genomic_DNA"/>
</dbReference>
<accession>A0A0N8PR32</accession>
<dbReference type="PROSITE" id="PS00109">
    <property type="entry name" value="PROTEIN_KINASE_TYR"/>
    <property type="match status" value="1"/>
</dbReference>
<proteinExistence type="predicted"/>
<dbReference type="GO" id="GO:0004674">
    <property type="term" value="F:protein serine/threonine kinase activity"/>
    <property type="evidence" value="ECO:0007669"/>
    <property type="project" value="UniProtKB-EC"/>
</dbReference>
<dbReference type="PIRSF" id="PIRSF000654">
    <property type="entry name" value="Integrin-linked_kinase"/>
    <property type="match status" value="1"/>
</dbReference>
<evidence type="ECO:0000256" key="3">
    <source>
        <dbReference type="ARBA" id="ARBA00022741"/>
    </source>
</evidence>
<dbReference type="Gene3D" id="1.10.510.10">
    <property type="entry name" value="Transferase(Phosphotransferase) domain 1"/>
    <property type="match status" value="1"/>
</dbReference>
<dbReference type="Proteomes" id="UP000050509">
    <property type="component" value="Unassembled WGS sequence"/>
</dbReference>
<dbReference type="PANTHER" id="PTHR43289">
    <property type="entry name" value="MITOGEN-ACTIVATED PROTEIN KINASE KINASE KINASE 20-RELATED"/>
    <property type="match status" value="1"/>
</dbReference>
<feature type="domain" description="Protein kinase" evidence="7">
    <location>
        <begin position="11"/>
        <end position="272"/>
    </location>
</feature>
<comment type="caution">
    <text evidence="8">The sequence shown here is derived from an EMBL/GenBank/DDBJ whole genome shotgun (WGS) entry which is preliminary data.</text>
</comment>
<dbReference type="InterPro" id="IPR011009">
    <property type="entry name" value="Kinase-like_dom_sf"/>
</dbReference>
<dbReference type="PROSITE" id="PS50011">
    <property type="entry name" value="PROTEIN_KINASE_DOM"/>
    <property type="match status" value="1"/>
</dbReference>
<keyword evidence="2" id="KW-0808">Transferase</keyword>
<dbReference type="GO" id="GO:0005524">
    <property type="term" value="F:ATP binding"/>
    <property type="evidence" value="ECO:0007669"/>
    <property type="project" value="UniProtKB-UniRule"/>
</dbReference>
<dbReference type="PANTHER" id="PTHR43289:SF6">
    <property type="entry name" value="SERINE_THREONINE-PROTEIN KINASE NEKL-3"/>
    <property type="match status" value="1"/>
</dbReference>
<dbReference type="Gene3D" id="3.30.200.20">
    <property type="entry name" value="Phosphorylase Kinase, domain 1"/>
    <property type="match status" value="1"/>
</dbReference>
<reference evidence="8 9" key="1">
    <citation type="submission" date="2015-09" db="EMBL/GenBank/DDBJ databases">
        <title>Draft genome sequence of Kouleothrix aurantiaca JCM 19913.</title>
        <authorList>
            <person name="Hemp J."/>
        </authorList>
    </citation>
    <scope>NUCLEOTIDE SEQUENCE [LARGE SCALE GENOMIC DNA]</scope>
    <source>
        <strain evidence="8 9">COM-B</strain>
    </source>
</reference>
<feature type="binding site" evidence="6">
    <location>
        <position position="41"/>
    </location>
    <ligand>
        <name>ATP</name>
        <dbReference type="ChEBI" id="CHEBI:30616"/>
    </ligand>
</feature>
<dbReference type="EC" id="2.7.11.1" evidence="1"/>
<evidence type="ECO:0000313" key="8">
    <source>
        <dbReference type="EMBL" id="KPV48797.1"/>
    </source>
</evidence>
<organism evidence="8 9">
    <name type="scientific">Kouleothrix aurantiaca</name>
    <dbReference type="NCBI Taxonomy" id="186479"/>
    <lineage>
        <taxon>Bacteria</taxon>
        <taxon>Bacillati</taxon>
        <taxon>Chloroflexota</taxon>
        <taxon>Chloroflexia</taxon>
        <taxon>Chloroflexales</taxon>
        <taxon>Roseiflexineae</taxon>
        <taxon>Roseiflexaceae</taxon>
        <taxon>Kouleothrix</taxon>
    </lineage>
</organism>
<sequence>MSNVPTRIGNYKLERQIGKGGTGEVWLGRHQTLENRLSAIKLLMSQDPEWVDRFGREASITSRLRHDHIIQIFDHGYQPPFYYTIMEYVTGGALRSLLKPGRPLPLELTMRIFTDAGVALDYAHANGVIHRDISPGNILVEQQTGRVLLTDFGIARESGRTGMTTTSKVMGTPGYLSPEHASSATAVTHLSDIYSIGVVLYEMLSGTLPWDHTPGMPDQTGGPFTVPPKLRERGVQGLPPDVDRVLQSLLAIDPAKRYPSVRAAIDDLDQVLARHTGP</sequence>
<dbReference type="InterPro" id="IPR017441">
    <property type="entry name" value="Protein_kinase_ATP_BS"/>
</dbReference>
<name>A0A0N8PR32_9CHLR</name>
<protein>
    <recommendedName>
        <fullName evidence="1">non-specific serine/threonine protein kinase</fullName>
        <ecNumber evidence="1">2.7.11.1</ecNumber>
    </recommendedName>
</protein>
<dbReference type="SUPFAM" id="SSF56112">
    <property type="entry name" value="Protein kinase-like (PK-like)"/>
    <property type="match status" value="1"/>
</dbReference>
<dbReference type="PROSITE" id="PS00107">
    <property type="entry name" value="PROTEIN_KINASE_ATP"/>
    <property type="match status" value="1"/>
</dbReference>
<dbReference type="AlphaFoldDB" id="A0A0N8PR32"/>